<dbReference type="RefSeq" id="WP_103677799.1">
    <property type="nucleotide sequence ID" value="NZ_PQGD01000002.1"/>
</dbReference>
<sequence>MAERLRVAMAELQRKKAKVGWFESAKYEDGTPVAYVAAINELGSHARPFMRPTIQERQGVWRAVARTVAKKVVNGDASVDQLFDSIGLQAAGDIAKTITDITTPALSPRTIAARRAKLANGGGTIGNLSKPLVDTGLMLNTLTHVVEE</sequence>
<evidence type="ECO:0000313" key="3">
    <source>
        <dbReference type="Proteomes" id="UP000237073"/>
    </source>
</evidence>
<keyword evidence="3" id="KW-1185">Reference proteome</keyword>
<dbReference type="Proteomes" id="UP000237073">
    <property type="component" value="Unassembled WGS sequence"/>
</dbReference>
<dbReference type="EMBL" id="PQGE01000020">
    <property type="protein sequence ID" value="POP42329.1"/>
    <property type="molecule type" value="Genomic_DNA"/>
</dbReference>
<proteinExistence type="predicted"/>
<reference evidence="3 4" key="1">
    <citation type="submission" date="2018-01" db="EMBL/GenBank/DDBJ databases">
        <title>Superficieibacter electus gen. nov., sp. nov., an extended-spectrum beta-lactamase possessing member of the Enterobacteriaceae family, isolated from intensive care unit surfaces.</title>
        <authorList>
            <person name="Potter R.F."/>
            <person name="D'Souza A.W."/>
        </authorList>
    </citation>
    <scope>NUCLEOTIDE SEQUENCE [LARGE SCALE GENOMIC DNA]</scope>
    <source>
        <strain evidence="2 4">BP-1</strain>
        <strain evidence="1 3">BP-2</strain>
    </source>
</reference>
<dbReference type="Proteomes" id="UP000247005">
    <property type="component" value="Unassembled WGS sequence"/>
</dbReference>
<comment type="caution">
    <text evidence="2">The sequence shown here is derived from an EMBL/GenBank/DDBJ whole genome shotgun (WGS) entry which is preliminary data.</text>
</comment>
<name>A0A2P5GVC3_9ENTR</name>
<evidence type="ECO:0000313" key="4">
    <source>
        <dbReference type="Proteomes" id="UP000247005"/>
    </source>
</evidence>
<dbReference type="OrthoDB" id="7028390at2"/>
<organism evidence="2 4">
    <name type="scientific">Superficieibacter electus</name>
    <dbReference type="NCBI Taxonomy" id="2022662"/>
    <lineage>
        <taxon>Bacteria</taxon>
        <taxon>Pseudomonadati</taxon>
        <taxon>Pseudomonadota</taxon>
        <taxon>Gammaproteobacteria</taxon>
        <taxon>Enterobacterales</taxon>
        <taxon>Enterobacteriaceae</taxon>
        <taxon>Superficieibacter</taxon>
    </lineage>
</organism>
<gene>
    <name evidence="2" type="ORF">CHU32_03585</name>
    <name evidence="1" type="ORF">CHU33_19870</name>
</gene>
<protein>
    <submittedName>
        <fullName evidence="2">Uncharacterized protein</fullName>
    </submittedName>
</protein>
<dbReference type="EMBL" id="PQGD01000002">
    <property type="protein sequence ID" value="POP50518.1"/>
    <property type="molecule type" value="Genomic_DNA"/>
</dbReference>
<evidence type="ECO:0000313" key="1">
    <source>
        <dbReference type="EMBL" id="POP42329.1"/>
    </source>
</evidence>
<accession>A0A2P5GVC3</accession>
<evidence type="ECO:0000313" key="2">
    <source>
        <dbReference type="EMBL" id="POP50518.1"/>
    </source>
</evidence>
<dbReference type="AlphaFoldDB" id="A0A2P5GVC3"/>